<evidence type="ECO:0000256" key="1">
    <source>
        <dbReference type="SAM" id="MobiDB-lite"/>
    </source>
</evidence>
<dbReference type="AlphaFoldDB" id="A0A0A0K1D0"/>
<accession>A0A0A0K1D0</accession>
<dbReference type="SUPFAM" id="SSF48317">
    <property type="entry name" value="Acid phosphatase/Vanadium-dependent haloperoxidase"/>
    <property type="match status" value="1"/>
</dbReference>
<keyword evidence="2" id="KW-0732">Signal</keyword>
<dbReference type="RefSeq" id="WP_052112501.1">
    <property type="nucleotide sequence ID" value="NZ_AVPL01000002.1"/>
</dbReference>
<reference evidence="3 4" key="1">
    <citation type="submission" date="2013-08" db="EMBL/GenBank/DDBJ databases">
        <title>The genome sequence of Knoellia aerolata.</title>
        <authorList>
            <person name="Zhu W."/>
            <person name="Wang G."/>
        </authorList>
    </citation>
    <scope>NUCLEOTIDE SEQUENCE [LARGE SCALE GENOMIC DNA]</scope>
    <source>
        <strain evidence="3 4">DSM 18566</strain>
    </source>
</reference>
<dbReference type="STRING" id="1385519.N801_11710"/>
<proteinExistence type="predicted"/>
<evidence type="ECO:0000313" key="4">
    <source>
        <dbReference type="Proteomes" id="UP000030013"/>
    </source>
</evidence>
<evidence type="ECO:0000313" key="3">
    <source>
        <dbReference type="EMBL" id="KGN42809.1"/>
    </source>
</evidence>
<feature type="compositionally biased region" description="Polar residues" evidence="1">
    <location>
        <begin position="344"/>
        <end position="357"/>
    </location>
</feature>
<name>A0A0A0K1D0_9MICO</name>
<evidence type="ECO:0000256" key="2">
    <source>
        <dbReference type="SAM" id="SignalP"/>
    </source>
</evidence>
<feature type="region of interest" description="Disordered" evidence="1">
    <location>
        <begin position="337"/>
        <end position="369"/>
    </location>
</feature>
<feature type="signal peptide" evidence="2">
    <location>
        <begin position="1"/>
        <end position="30"/>
    </location>
</feature>
<dbReference type="Gene3D" id="1.10.606.20">
    <property type="match status" value="1"/>
</dbReference>
<dbReference type="PANTHER" id="PTHR34599:SF1">
    <property type="entry name" value="PHOSPHATIDIC ACID PHOSPHATASE TYPE 2_HALOPEROXIDASE DOMAIN-CONTAINING PROTEIN"/>
    <property type="match status" value="1"/>
</dbReference>
<organism evidence="3 4">
    <name type="scientific">Knoellia aerolata DSM 18566</name>
    <dbReference type="NCBI Taxonomy" id="1385519"/>
    <lineage>
        <taxon>Bacteria</taxon>
        <taxon>Bacillati</taxon>
        <taxon>Actinomycetota</taxon>
        <taxon>Actinomycetes</taxon>
        <taxon>Micrococcales</taxon>
        <taxon>Intrasporangiaceae</taxon>
        <taxon>Knoellia</taxon>
    </lineage>
</organism>
<gene>
    <name evidence="3" type="ORF">N801_11710</name>
</gene>
<feature type="chain" id="PRO_5001971718" evidence="2">
    <location>
        <begin position="31"/>
        <end position="463"/>
    </location>
</feature>
<dbReference type="eggNOG" id="COG0671">
    <property type="taxonomic scope" value="Bacteria"/>
</dbReference>
<dbReference type="PANTHER" id="PTHR34599">
    <property type="entry name" value="PEROXIDASE-RELATED"/>
    <property type="match status" value="1"/>
</dbReference>
<sequence length="463" mass="49064">MDHAAQTIRRLAVVAAVTTLISAPALTASAHDGTGHGAGHASSVSGAAVIEWNARAAEAALACALAPANNPLHESRMYAMMHLAIHDSLNAIKGRAEPYAYRARAKGAAPLAAIAAAARGTLVAAVSTLPEPFSACAATEVPAIEASYAAALAEVPDGAAKNRGVALGTAAAQAIVALRTGDGSDTPLFDTAYPQGTEPGEYRFTSPDLPFAFAPGWGDVTPFALRSARQFRSDEPYPLESRAYARDFNEVKALGGDGTTTPSARTADQTEVARFWVESSPLLWNRLARSLAEQRGLDAWQAARLFGLLDMALADGYIGTFDQKYDQNFWRPVTAIREAGSDGNPRTSPDPTWTPLVTTPPIPDHDSGHAVEGGAAAAVLRGFFGSDRAHFTLCSHTLPPGQTCTDPDPVMRSFHRFSQAASENADSRVLVGFHFRHASTSGTEHGTKIGRYVVRRYLELTHH</sequence>
<dbReference type="InterPro" id="IPR052559">
    <property type="entry name" value="V-haloperoxidase"/>
</dbReference>
<keyword evidence="4" id="KW-1185">Reference proteome</keyword>
<dbReference type="Proteomes" id="UP000030013">
    <property type="component" value="Unassembled WGS sequence"/>
</dbReference>
<dbReference type="EMBL" id="AVPL01000002">
    <property type="protein sequence ID" value="KGN42809.1"/>
    <property type="molecule type" value="Genomic_DNA"/>
</dbReference>
<dbReference type="OrthoDB" id="103227at2"/>
<dbReference type="InterPro" id="IPR036938">
    <property type="entry name" value="PAP2/HPO_sf"/>
</dbReference>
<protein>
    <submittedName>
        <fullName evidence="3">Phosphoesterase PA-phosphatase</fullName>
    </submittedName>
</protein>
<comment type="caution">
    <text evidence="3">The sequence shown here is derived from an EMBL/GenBank/DDBJ whole genome shotgun (WGS) entry which is preliminary data.</text>
</comment>
<dbReference type="CDD" id="cd03398">
    <property type="entry name" value="PAP2_haloperoxidase"/>
    <property type="match status" value="1"/>
</dbReference>